<organism evidence="1">
    <name type="scientific">Solanum chacoense</name>
    <name type="common">Chaco potato</name>
    <dbReference type="NCBI Taxonomy" id="4108"/>
    <lineage>
        <taxon>Eukaryota</taxon>
        <taxon>Viridiplantae</taxon>
        <taxon>Streptophyta</taxon>
        <taxon>Embryophyta</taxon>
        <taxon>Tracheophyta</taxon>
        <taxon>Spermatophyta</taxon>
        <taxon>Magnoliopsida</taxon>
        <taxon>eudicotyledons</taxon>
        <taxon>Gunneridae</taxon>
        <taxon>Pentapetalae</taxon>
        <taxon>asterids</taxon>
        <taxon>lamiids</taxon>
        <taxon>Solanales</taxon>
        <taxon>Solanaceae</taxon>
        <taxon>Solanoideae</taxon>
        <taxon>Solaneae</taxon>
        <taxon>Solanum</taxon>
    </lineage>
</organism>
<sequence length="78" mass="9227">MHSRKLFYQIQERRMVPSTSSIITLLRWPPIQSSTNKMLIYSSNSNFPIYKHSTLSCCSTNKYQTKQKKPHQHSLLQK</sequence>
<dbReference type="EMBL" id="GEDG01006674">
    <property type="protein sequence ID" value="JAP31811.1"/>
    <property type="molecule type" value="Transcribed_RNA"/>
</dbReference>
<name>A0A0V0IH65_SOLCH</name>
<proteinExistence type="predicted"/>
<protein>
    <submittedName>
        <fullName evidence="1">Putative ovule protein</fullName>
    </submittedName>
</protein>
<evidence type="ECO:0000313" key="1">
    <source>
        <dbReference type="EMBL" id="JAP31811.1"/>
    </source>
</evidence>
<dbReference type="AlphaFoldDB" id="A0A0V0IH65"/>
<reference evidence="1" key="1">
    <citation type="submission" date="2015-12" db="EMBL/GenBank/DDBJ databases">
        <title>Gene expression during late stages of embryo sac development: a critical building block for successful pollen-pistil interactions.</title>
        <authorList>
            <person name="Liu Y."/>
            <person name="Joly V."/>
            <person name="Sabar M."/>
            <person name="Matton D.P."/>
        </authorList>
    </citation>
    <scope>NUCLEOTIDE SEQUENCE</scope>
</reference>
<accession>A0A0V0IH65</accession>